<dbReference type="Proteomes" id="UP001596333">
    <property type="component" value="Unassembled WGS sequence"/>
</dbReference>
<evidence type="ECO:0000313" key="15">
    <source>
        <dbReference type="Proteomes" id="UP001596333"/>
    </source>
</evidence>
<evidence type="ECO:0000256" key="4">
    <source>
        <dbReference type="ARBA" id="ARBA00019403"/>
    </source>
</evidence>
<comment type="similarity">
    <text evidence="2">Belongs to the uracil-DNA glycosylase (UDG) superfamily. Type 4 (UDGa) family.</text>
</comment>
<evidence type="ECO:0000256" key="1">
    <source>
        <dbReference type="ARBA" id="ARBA00001400"/>
    </source>
</evidence>
<accession>A0ABD5UHL9</accession>
<evidence type="ECO:0000256" key="11">
    <source>
        <dbReference type="ARBA" id="ARBA00023204"/>
    </source>
</evidence>
<comment type="catalytic activity">
    <reaction evidence="1">
        <text>Hydrolyzes single-stranded DNA or mismatched double-stranded DNA and polynucleotides, releasing free uracil.</text>
        <dbReference type="EC" id="3.2.2.27"/>
    </reaction>
</comment>
<dbReference type="CDD" id="cd10030">
    <property type="entry name" value="UDG-F4_TTUDGA_SPO1dp_like"/>
    <property type="match status" value="1"/>
</dbReference>
<dbReference type="InterPro" id="IPR005273">
    <property type="entry name" value="Ura-DNA_glyco_family4"/>
</dbReference>
<evidence type="ECO:0000256" key="2">
    <source>
        <dbReference type="ARBA" id="ARBA00006521"/>
    </source>
</evidence>
<reference evidence="14 15" key="1">
    <citation type="journal article" date="2019" name="Int. J. Syst. Evol. Microbiol.">
        <title>The Global Catalogue of Microorganisms (GCM) 10K type strain sequencing project: providing services to taxonomists for standard genome sequencing and annotation.</title>
        <authorList>
            <consortium name="The Broad Institute Genomics Platform"/>
            <consortium name="The Broad Institute Genome Sequencing Center for Infectious Disease"/>
            <person name="Wu L."/>
            <person name="Ma J."/>
        </authorList>
    </citation>
    <scope>NUCLEOTIDE SEQUENCE [LARGE SCALE GENOMIC DNA]</scope>
    <source>
        <strain evidence="14 15">Y73</strain>
    </source>
</reference>
<dbReference type="NCBIfam" id="TIGR00758">
    <property type="entry name" value="UDG_fam4"/>
    <property type="match status" value="1"/>
</dbReference>
<comment type="caution">
    <text evidence="14">The sequence shown here is derived from an EMBL/GenBank/DDBJ whole genome shotgun (WGS) entry which is preliminary data.</text>
</comment>
<dbReference type="AlphaFoldDB" id="A0ABD5UHL9"/>
<evidence type="ECO:0000259" key="13">
    <source>
        <dbReference type="SMART" id="SM00986"/>
    </source>
</evidence>
<dbReference type="SMART" id="SM00986">
    <property type="entry name" value="UDG"/>
    <property type="match status" value="1"/>
</dbReference>
<evidence type="ECO:0000256" key="6">
    <source>
        <dbReference type="ARBA" id="ARBA00022723"/>
    </source>
</evidence>
<keyword evidence="6" id="KW-0479">Metal-binding</keyword>
<proteinExistence type="inferred from homology"/>
<keyword evidence="10" id="KW-0411">Iron-sulfur</keyword>
<dbReference type="EC" id="3.2.2.27" evidence="3"/>
<dbReference type="GO" id="GO:0046872">
    <property type="term" value="F:metal ion binding"/>
    <property type="evidence" value="ECO:0007669"/>
    <property type="project" value="UniProtKB-KW"/>
</dbReference>
<protein>
    <recommendedName>
        <fullName evidence="4">Type-4 uracil-DNA glycosylase</fullName>
        <ecNumber evidence="3">3.2.2.27</ecNumber>
    </recommendedName>
</protein>
<evidence type="ECO:0000256" key="8">
    <source>
        <dbReference type="ARBA" id="ARBA00022801"/>
    </source>
</evidence>
<gene>
    <name evidence="14" type="ORF">ACFQEY_00980</name>
</gene>
<evidence type="ECO:0000256" key="7">
    <source>
        <dbReference type="ARBA" id="ARBA00022763"/>
    </source>
</evidence>
<dbReference type="Pfam" id="PF03167">
    <property type="entry name" value="UDG"/>
    <property type="match status" value="1"/>
</dbReference>
<feature type="domain" description="Uracil-DNA glycosylase-like" evidence="13">
    <location>
        <begin position="32"/>
        <end position="182"/>
    </location>
</feature>
<dbReference type="EMBL" id="JBHSXI010000001">
    <property type="protein sequence ID" value="MFC6887632.1"/>
    <property type="molecule type" value="Genomic_DNA"/>
</dbReference>
<dbReference type="PANTHER" id="PTHR33693">
    <property type="entry name" value="TYPE-5 URACIL-DNA GLYCOSYLASE"/>
    <property type="match status" value="1"/>
</dbReference>
<evidence type="ECO:0000313" key="14">
    <source>
        <dbReference type="EMBL" id="MFC6887632.1"/>
    </source>
</evidence>
<dbReference type="GO" id="GO:0004844">
    <property type="term" value="F:uracil DNA N-glycosylase activity"/>
    <property type="evidence" value="ECO:0007669"/>
    <property type="project" value="UniProtKB-EC"/>
</dbReference>
<feature type="compositionally biased region" description="Gly residues" evidence="12">
    <location>
        <begin position="191"/>
        <end position="211"/>
    </location>
</feature>
<evidence type="ECO:0000256" key="10">
    <source>
        <dbReference type="ARBA" id="ARBA00023014"/>
    </source>
</evidence>
<evidence type="ECO:0000256" key="12">
    <source>
        <dbReference type="SAM" id="MobiDB-lite"/>
    </source>
</evidence>
<keyword evidence="11" id="KW-0234">DNA repair</keyword>
<dbReference type="SUPFAM" id="SSF52141">
    <property type="entry name" value="Uracil-DNA glycosylase-like"/>
    <property type="match status" value="1"/>
</dbReference>
<dbReference type="SMART" id="SM00987">
    <property type="entry name" value="UreE_C"/>
    <property type="match status" value="1"/>
</dbReference>
<dbReference type="GO" id="GO:0051539">
    <property type="term" value="F:4 iron, 4 sulfur cluster binding"/>
    <property type="evidence" value="ECO:0007669"/>
    <property type="project" value="UniProtKB-KW"/>
</dbReference>
<feature type="region of interest" description="Disordered" evidence="12">
    <location>
        <begin position="187"/>
        <end position="211"/>
    </location>
</feature>
<keyword evidence="8" id="KW-0378">Hydrolase</keyword>
<sequence length="211" mass="22206">MNEDAGGLDADLRVPSCERCPALVESRSRIVDGVGPTDADLLFVGEGPGANEDERGEPFVGRSGDVLDDALRDAGLARADVRITNCVRCRPPENRDPTTEELANCRGHLDAEIDRLDPELIVTLGKVPSEHLLDKAVAITSESGEVVDARIAGASRRVLLSVHPAATLYDRSQRDGFFETIARAGELSGVSPGGGSDGSNGSGGQSRLGEF</sequence>
<dbReference type="InterPro" id="IPR051536">
    <property type="entry name" value="UDG_Type-4/5"/>
</dbReference>
<dbReference type="InterPro" id="IPR036895">
    <property type="entry name" value="Uracil-DNA_glycosylase-like_sf"/>
</dbReference>
<evidence type="ECO:0000256" key="3">
    <source>
        <dbReference type="ARBA" id="ARBA00012030"/>
    </source>
</evidence>
<dbReference type="InterPro" id="IPR005122">
    <property type="entry name" value="Uracil-DNA_glycosylase-like"/>
</dbReference>
<dbReference type="GO" id="GO:0006281">
    <property type="term" value="P:DNA repair"/>
    <property type="evidence" value="ECO:0007669"/>
    <property type="project" value="UniProtKB-KW"/>
</dbReference>
<keyword evidence="15" id="KW-1185">Reference proteome</keyword>
<dbReference type="Gene3D" id="3.40.470.10">
    <property type="entry name" value="Uracil-DNA glycosylase-like domain"/>
    <property type="match status" value="1"/>
</dbReference>
<keyword evidence="5" id="KW-0004">4Fe-4S</keyword>
<keyword evidence="9" id="KW-0408">Iron</keyword>
<name>A0ABD5UHL9_9EURY</name>
<keyword evidence="7" id="KW-0227">DNA damage</keyword>
<organism evidence="14 15">
    <name type="scientific">Halorubrum trueperi</name>
    <dbReference type="NCBI Taxonomy" id="2004704"/>
    <lineage>
        <taxon>Archaea</taxon>
        <taxon>Methanobacteriati</taxon>
        <taxon>Methanobacteriota</taxon>
        <taxon>Stenosarchaea group</taxon>
        <taxon>Halobacteria</taxon>
        <taxon>Halobacteriales</taxon>
        <taxon>Haloferacaceae</taxon>
        <taxon>Halorubrum</taxon>
    </lineage>
</organism>
<dbReference type="RefSeq" id="WP_379763888.1">
    <property type="nucleotide sequence ID" value="NZ_JBHSXI010000001.1"/>
</dbReference>
<evidence type="ECO:0000256" key="9">
    <source>
        <dbReference type="ARBA" id="ARBA00023004"/>
    </source>
</evidence>
<dbReference type="PANTHER" id="PTHR33693:SF1">
    <property type="entry name" value="TYPE-4 URACIL-DNA GLYCOSYLASE"/>
    <property type="match status" value="1"/>
</dbReference>
<evidence type="ECO:0000256" key="5">
    <source>
        <dbReference type="ARBA" id="ARBA00022485"/>
    </source>
</evidence>